<dbReference type="AlphaFoldDB" id="A0A139X2Y5"/>
<feature type="chain" id="PRO_5007300526" description="Secreted protein" evidence="1">
    <location>
        <begin position="29"/>
        <end position="72"/>
    </location>
</feature>
<evidence type="ECO:0000313" key="3">
    <source>
        <dbReference type="Proteomes" id="UP000076925"/>
    </source>
</evidence>
<evidence type="ECO:0000256" key="1">
    <source>
        <dbReference type="SAM" id="SignalP"/>
    </source>
</evidence>
<comment type="caution">
    <text evidence="2">The sequence shown here is derived from an EMBL/GenBank/DDBJ whole genome shotgun (WGS) entry which is preliminary data.</text>
</comment>
<dbReference type="RefSeq" id="WP_017743592.1">
    <property type="nucleotide sequence ID" value="NZ_KQ976354.1"/>
</dbReference>
<proteinExistence type="predicted"/>
<keyword evidence="3" id="KW-1185">Reference proteome</keyword>
<evidence type="ECO:0008006" key="4">
    <source>
        <dbReference type="Google" id="ProtNLM"/>
    </source>
</evidence>
<gene>
    <name evidence="2" type="ORF">WA1_34040</name>
</gene>
<evidence type="ECO:0000313" key="2">
    <source>
        <dbReference type="EMBL" id="KYC39013.1"/>
    </source>
</evidence>
<dbReference type="EMBL" id="ANNX02000036">
    <property type="protein sequence ID" value="KYC39013.1"/>
    <property type="molecule type" value="Genomic_DNA"/>
</dbReference>
<organism evidence="2 3">
    <name type="scientific">Scytonema hofmannii PCC 7110</name>
    <dbReference type="NCBI Taxonomy" id="128403"/>
    <lineage>
        <taxon>Bacteria</taxon>
        <taxon>Bacillati</taxon>
        <taxon>Cyanobacteriota</taxon>
        <taxon>Cyanophyceae</taxon>
        <taxon>Nostocales</taxon>
        <taxon>Scytonemataceae</taxon>
        <taxon>Scytonema</taxon>
    </lineage>
</organism>
<dbReference type="Proteomes" id="UP000076925">
    <property type="component" value="Unassembled WGS sequence"/>
</dbReference>
<feature type="signal peptide" evidence="1">
    <location>
        <begin position="1"/>
        <end position="28"/>
    </location>
</feature>
<keyword evidence="1" id="KW-0732">Signal</keyword>
<protein>
    <recommendedName>
        <fullName evidence="4">Secreted protein</fullName>
    </recommendedName>
</protein>
<sequence>MLKAQKLTIKACCLLLMVALFPRPLVLSATTKEQWLGCLNVRRAIARGSCLWLQWKNPGYQAREKIKTPNVD</sequence>
<name>A0A139X2Y5_9CYAN</name>
<accession>A0A139X2Y5</accession>
<reference evidence="2 3" key="1">
    <citation type="journal article" date="2013" name="Genome Biol. Evol.">
        <title>Genomes of Stigonematalean cyanobacteria (subsection V) and the evolution of oxygenic photosynthesis from prokaryotes to plastids.</title>
        <authorList>
            <person name="Dagan T."/>
            <person name="Roettger M."/>
            <person name="Stucken K."/>
            <person name="Landan G."/>
            <person name="Koch R."/>
            <person name="Major P."/>
            <person name="Gould S.B."/>
            <person name="Goremykin V.V."/>
            <person name="Rippka R."/>
            <person name="Tandeau de Marsac N."/>
            <person name="Gugger M."/>
            <person name="Lockhart P.J."/>
            <person name="Allen J.F."/>
            <person name="Brune I."/>
            <person name="Maus I."/>
            <person name="Puhler A."/>
            <person name="Martin W.F."/>
        </authorList>
    </citation>
    <scope>NUCLEOTIDE SEQUENCE [LARGE SCALE GENOMIC DNA]</scope>
    <source>
        <strain evidence="2 3">PCC 7110</strain>
    </source>
</reference>